<dbReference type="Pfam" id="PF14119">
    <property type="entry name" value="DUF4288"/>
    <property type="match status" value="1"/>
</dbReference>
<protein>
    <submittedName>
        <fullName evidence="1">DUF4288 domain-containing protein</fullName>
    </submittedName>
</protein>
<accession>A0ABS2KHK2</accession>
<sequence length="121" mass="13866">MWYCAHGIFYFKVEHQETYLVQENVYLIDAGNEKDALQQAEAICRGNEDLSEDGHLELNGEKAQYLFAGIRKLIEIEHDPETARGHLRSGVEVTYSELEVDTMEEVRGLAKGAFVNVLYRE</sequence>
<name>A0ABS2KHK2_9GAMM</name>
<evidence type="ECO:0000313" key="2">
    <source>
        <dbReference type="Proteomes" id="UP001430193"/>
    </source>
</evidence>
<comment type="caution">
    <text evidence="1">The sequence shown here is derived from an EMBL/GenBank/DDBJ whole genome shotgun (WGS) entry which is preliminary data.</text>
</comment>
<dbReference type="InterPro" id="IPR025630">
    <property type="entry name" value="DUF4288"/>
</dbReference>
<dbReference type="RefSeq" id="WP_204632214.1">
    <property type="nucleotide sequence ID" value="NZ_BSOC01000002.1"/>
</dbReference>
<dbReference type="EMBL" id="JADIKF010000039">
    <property type="protein sequence ID" value="MBM7130652.1"/>
    <property type="molecule type" value="Genomic_DNA"/>
</dbReference>
<proteinExistence type="predicted"/>
<reference evidence="1" key="1">
    <citation type="submission" date="2020-10" db="EMBL/GenBank/DDBJ databases">
        <title>Phylogeny of dyella-like bacteria.</title>
        <authorList>
            <person name="Fu J."/>
        </authorList>
    </citation>
    <scope>NUCLEOTIDE SEQUENCE</scope>
    <source>
        <strain evidence="1">DHON07</strain>
    </source>
</reference>
<gene>
    <name evidence="1" type="ORF">ISS99_14025</name>
</gene>
<evidence type="ECO:0000313" key="1">
    <source>
        <dbReference type="EMBL" id="MBM7130652.1"/>
    </source>
</evidence>
<organism evidence="1 2">
    <name type="scientific">Dyella mobilis</name>
    <dbReference type="NCBI Taxonomy" id="1849582"/>
    <lineage>
        <taxon>Bacteria</taxon>
        <taxon>Pseudomonadati</taxon>
        <taxon>Pseudomonadota</taxon>
        <taxon>Gammaproteobacteria</taxon>
        <taxon>Lysobacterales</taxon>
        <taxon>Rhodanobacteraceae</taxon>
        <taxon>Dyella</taxon>
    </lineage>
</organism>
<keyword evidence="2" id="KW-1185">Reference proteome</keyword>
<dbReference type="Proteomes" id="UP001430193">
    <property type="component" value="Unassembled WGS sequence"/>
</dbReference>